<dbReference type="EMBL" id="JALPRF010000012">
    <property type="protein sequence ID" value="MCK8495842.1"/>
    <property type="molecule type" value="Genomic_DNA"/>
</dbReference>
<proteinExistence type="predicted"/>
<evidence type="ECO:0000313" key="1">
    <source>
        <dbReference type="EMBL" id="MCK8495842.1"/>
    </source>
</evidence>
<protein>
    <submittedName>
        <fullName evidence="1">Uncharacterized protein</fullName>
    </submittedName>
</protein>
<name>A0ABT0HUH0_9BACT</name>
<accession>A0ABT0HUH0</accession>
<dbReference type="RefSeq" id="WP_248480616.1">
    <property type="nucleotide sequence ID" value="NZ_JALPRF010000012.1"/>
</dbReference>
<evidence type="ECO:0000313" key="2">
    <source>
        <dbReference type="Proteomes" id="UP001202180"/>
    </source>
</evidence>
<comment type="caution">
    <text evidence="1">The sequence shown here is derived from an EMBL/GenBank/DDBJ whole genome shotgun (WGS) entry which is preliminary data.</text>
</comment>
<sequence length="60" mass="7413">MRTYRELICLDETGNCWQADGPTKRVDFLHNTGLLYDYRNREQVWRDFWDGFFTPYFEIL</sequence>
<gene>
    <name evidence="1" type="ORF">M0L20_28510</name>
</gene>
<keyword evidence="2" id="KW-1185">Reference proteome</keyword>
<organism evidence="1 2">
    <name type="scientific">Spirosoma liriopis</name>
    <dbReference type="NCBI Taxonomy" id="2937440"/>
    <lineage>
        <taxon>Bacteria</taxon>
        <taxon>Pseudomonadati</taxon>
        <taxon>Bacteroidota</taxon>
        <taxon>Cytophagia</taxon>
        <taxon>Cytophagales</taxon>
        <taxon>Cytophagaceae</taxon>
        <taxon>Spirosoma</taxon>
    </lineage>
</organism>
<dbReference type="Proteomes" id="UP001202180">
    <property type="component" value="Unassembled WGS sequence"/>
</dbReference>
<reference evidence="1 2" key="1">
    <citation type="submission" date="2022-04" db="EMBL/GenBank/DDBJ databases">
        <title>Spirosoma sp. strain RP8 genome sequencing and assembly.</title>
        <authorList>
            <person name="Jung Y."/>
        </authorList>
    </citation>
    <scope>NUCLEOTIDE SEQUENCE [LARGE SCALE GENOMIC DNA]</scope>
    <source>
        <strain evidence="1 2">RP8</strain>
    </source>
</reference>